<accession>A0A2W0CC60</accession>
<dbReference type="PANTHER" id="PTHR37166:SF1">
    <property type="entry name" value="PROTEIN FLAG"/>
    <property type="match status" value="1"/>
</dbReference>
<dbReference type="OrthoDB" id="9799867at2"/>
<dbReference type="Gene3D" id="3.30.160.170">
    <property type="entry name" value="FlaG-like"/>
    <property type="match status" value="1"/>
</dbReference>
<dbReference type="Proteomes" id="UP000247459">
    <property type="component" value="Unassembled WGS sequence"/>
</dbReference>
<evidence type="ECO:0000313" key="2">
    <source>
        <dbReference type="Proteomes" id="UP000247459"/>
    </source>
</evidence>
<keyword evidence="1" id="KW-0966">Cell projection</keyword>
<dbReference type="RefSeq" id="WP_110758644.1">
    <property type="nucleotide sequence ID" value="NZ_PRLG01000018.1"/>
</dbReference>
<name>A0A2W0CC60_9BACL</name>
<dbReference type="InterPro" id="IPR035924">
    <property type="entry name" value="FlaG-like_sf"/>
</dbReference>
<protein>
    <submittedName>
        <fullName evidence="1">Flagellar protein flag protein</fullName>
    </submittedName>
</protein>
<dbReference type="InterPro" id="IPR005186">
    <property type="entry name" value="FlaG"/>
</dbReference>
<dbReference type="PANTHER" id="PTHR37166">
    <property type="entry name" value="PROTEIN FLAG"/>
    <property type="match status" value="1"/>
</dbReference>
<evidence type="ECO:0000313" key="1">
    <source>
        <dbReference type="EMBL" id="PYY29574.1"/>
    </source>
</evidence>
<dbReference type="EMBL" id="PRLG01000018">
    <property type="protein sequence ID" value="PYY29574.1"/>
    <property type="molecule type" value="Genomic_DNA"/>
</dbReference>
<comment type="caution">
    <text evidence="1">The sequence shown here is derived from an EMBL/GenBank/DDBJ whole genome shotgun (WGS) entry which is preliminary data.</text>
</comment>
<dbReference type="SUPFAM" id="SSF160214">
    <property type="entry name" value="FlaG-like"/>
    <property type="match status" value="1"/>
</dbReference>
<proteinExistence type="predicted"/>
<keyword evidence="1" id="KW-0969">Cilium</keyword>
<reference evidence="1 2" key="1">
    <citation type="submission" date="2018-01" db="EMBL/GenBank/DDBJ databases">
        <title>Genome sequence of the PGP bacterium Paenibacillus illinoisensis E3.</title>
        <authorList>
            <person name="Rolli E."/>
            <person name="Marasco R."/>
            <person name="Bessem C."/>
            <person name="Michoud G."/>
            <person name="Gaiarsa S."/>
            <person name="Borin S."/>
            <person name="Daffonchio D."/>
        </authorList>
    </citation>
    <scope>NUCLEOTIDE SEQUENCE [LARGE SCALE GENOMIC DNA]</scope>
    <source>
        <strain evidence="1 2">E3</strain>
    </source>
</reference>
<dbReference type="AlphaFoldDB" id="A0A2W0CC60"/>
<keyword evidence="1" id="KW-0282">Flagellum</keyword>
<gene>
    <name evidence="1" type="ORF">PIL02S_02539</name>
</gene>
<sequence length="110" mass="12650">MRINSSADLPLRSNELPIVNQANGVNSIQPDKNESVSKQQLDKLIEDGNKVLQRMDTQLRWSVNKESNQMIVKVMDTQTNEVLREIPPEKYLELVQNLCEQVGLFLDEKK</sequence>
<dbReference type="Pfam" id="PF03646">
    <property type="entry name" value="FlaG"/>
    <property type="match status" value="1"/>
</dbReference>
<organism evidence="1 2">
    <name type="scientific">Paenibacillus illinoisensis</name>
    <dbReference type="NCBI Taxonomy" id="59845"/>
    <lineage>
        <taxon>Bacteria</taxon>
        <taxon>Bacillati</taxon>
        <taxon>Bacillota</taxon>
        <taxon>Bacilli</taxon>
        <taxon>Bacillales</taxon>
        <taxon>Paenibacillaceae</taxon>
        <taxon>Paenibacillus</taxon>
    </lineage>
</organism>